<keyword evidence="1" id="KW-0732">Signal</keyword>
<comment type="caution">
    <text evidence="4">The sequence shown here is derived from an EMBL/GenBank/DDBJ whole genome shotgun (WGS) entry which is preliminary data.</text>
</comment>
<dbReference type="Pfam" id="PF10531">
    <property type="entry name" value="SLBB"/>
    <property type="match status" value="1"/>
</dbReference>
<organism evidence="4 5">
    <name type="scientific">Pedobacter kyonggii</name>
    <dbReference type="NCBI Taxonomy" id="1926871"/>
    <lineage>
        <taxon>Bacteria</taxon>
        <taxon>Pseudomonadati</taxon>
        <taxon>Bacteroidota</taxon>
        <taxon>Sphingobacteriia</taxon>
        <taxon>Sphingobacteriales</taxon>
        <taxon>Sphingobacteriaceae</taxon>
        <taxon>Pedobacter</taxon>
    </lineage>
</organism>
<feature type="domain" description="Soluble ligand binding" evidence="3">
    <location>
        <begin position="151"/>
        <end position="201"/>
    </location>
</feature>
<dbReference type="Pfam" id="PF02563">
    <property type="entry name" value="Poly_export"/>
    <property type="match status" value="1"/>
</dbReference>
<evidence type="ECO:0000259" key="3">
    <source>
        <dbReference type="Pfam" id="PF10531"/>
    </source>
</evidence>
<evidence type="ECO:0000256" key="1">
    <source>
        <dbReference type="ARBA" id="ARBA00022729"/>
    </source>
</evidence>
<name>A0A4Q9HER4_9SPHI</name>
<dbReference type="GO" id="GO:0015159">
    <property type="term" value="F:polysaccharide transmembrane transporter activity"/>
    <property type="evidence" value="ECO:0007669"/>
    <property type="project" value="InterPro"/>
</dbReference>
<evidence type="ECO:0000313" key="5">
    <source>
        <dbReference type="Proteomes" id="UP000291819"/>
    </source>
</evidence>
<gene>
    <name evidence="4" type="ORF">EYS08_08235</name>
</gene>
<protein>
    <submittedName>
        <fullName evidence="4">Uncharacterized protein</fullName>
    </submittedName>
</protein>
<keyword evidence="5" id="KW-1185">Reference proteome</keyword>
<dbReference type="Gene3D" id="3.10.560.10">
    <property type="entry name" value="Outer membrane lipoprotein wza domain like"/>
    <property type="match status" value="1"/>
</dbReference>
<accession>A0A4Q9HER4</accession>
<feature type="domain" description="Polysaccharide export protein N-terminal" evidence="2">
    <location>
        <begin position="54"/>
        <end position="147"/>
    </location>
</feature>
<proteinExistence type="predicted"/>
<dbReference type="EMBL" id="SIXF01000005">
    <property type="protein sequence ID" value="TBO43320.1"/>
    <property type="molecule type" value="Genomic_DNA"/>
</dbReference>
<dbReference type="OrthoDB" id="662756at2"/>
<evidence type="ECO:0000259" key="2">
    <source>
        <dbReference type="Pfam" id="PF02563"/>
    </source>
</evidence>
<evidence type="ECO:0000313" key="4">
    <source>
        <dbReference type="EMBL" id="TBO43320.1"/>
    </source>
</evidence>
<dbReference type="InterPro" id="IPR019554">
    <property type="entry name" value="Soluble_ligand-bd"/>
</dbReference>
<reference evidence="4 5" key="1">
    <citation type="submission" date="2019-02" db="EMBL/GenBank/DDBJ databases">
        <title>Pedobacter kyonggii whole genome sequence analysis.</title>
        <authorList>
            <person name="Dahal R.H."/>
        </authorList>
    </citation>
    <scope>NUCLEOTIDE SEQUENCE [LARGE SCALE GENOMIC DNA]</scope>
    <source>
        <strain evidence="4 5">K-4-11-1</strain>
    </source>
</reference>
<dbReference type="PANTHER" id="PTHR33619:SF3">
    <property type="entry name" value="POLYSACCHARIDE EXPORT PROTEIN GFCE-RELATED"/>
    <property type="match status" value="1"/>
</dbReference>
<dbReference type="PROSITE" id="PS51257">
    <property type="entry name" value="PROKAR_LIPOPROTEIN"/>
    <property type="match status" value="1"/>
</dbReference>
<dbReference type="PANTHER" id="PTHR33619">
    <property type="entry name" value="POLYSACCHARIDE EXPORT PROTEIN GFCE-RELATED"/>
    <property type="match status" value="1"/>
</dbReference>
<dbReference type="InterPro" id="IPR003715">
    <property type="entry name" value="Poly_export_N"/>
</dbReference>
<sequence>MNKYLSFCFKSISLIYLGLFLAGCSSTRNIAYFHEGNRVDSANLVKLVGFTEPTIQPDDILAVSIFTIDPTTGAQVNQVASQAVQSSNNSSGQSTAINGFLVDKNGEIELSIIGKLKLVGLTTFQARELIRTKASTDFRNPSVQVRFANFKVTVIGEVTHPAMYTLPNEKVTVLDALSLAGDLTLYGKRENVLVIREKDGKKEFGRLNLFSRDLFNNPYYYLRQNDIVYIEPDKSKSAALNAPNRANLGLILSAISVLALAFTRIF</sequence>
<dbReference type="InterPro" id="IPR049712">
    <property type="entry name" value="Poly_export"/>
</dbReference>
<dbReference type="AlphaFoldDB" id="A0A4Q9HER4"/>
<dbReference type="Proteomes" id="UP000291819">
    <property type="component" value="Unassembled WGS sequence"/>
</dbReference>